<accession>A0A6J7USN9</accession>
<reference evidence="1" key="1">
    <citation type="submission" date="2020-05" db="EMBL/GenBank/DDBJ databases">
        <authorList>
            <person name="Chiriac C."/>
            <person name="Salcher M."/>
            <person name="Ghai R."/>
            <person name="Kavagutti S V."/>
        </authorList>
    </citation>
    <scope>NUCLEOTIDE SEQUENCE</scope>
</reference>
<dbReference type="AlphaFoldDB" id="A0A6J7USN9"/>
<sequence length="90" mass="10090">MTGSVRRPKFRANCPSGGAVGPYHQKYWLSTNRPPWLRQPKASKSGAPKRAFTMRVDCSICLISTSMPASPHTCWRYWACVRLFASGTVE</sequence>
<dbReference type="EMBL" id="CAFBQP010000187">
    <property type="protein sequence ID" value="CAB5069021.1"/>
    <property type="molecule type" value="Genomic_DNA"/>
</dbReference>
<organism evidence="1">
    <name type="scientific">freshwater metagenome</name>
    <dbReference type="NCBI Taxonomy" id="449393"/>
    <lineage>
        <taxon>unclassified sequences</taxon>
        <taxon>metagenomes</taxon>
        <taxon>ecological metagenomes</taxon>
    </lineage>
</organism>
<gene>
    <name evidence="1" type="ORF">UFOPK4306_02644</name>
</gene>
<name>A0A6J7USN9_9ZZZZ</name>
<proteinExistence type="predicted"/>
<evidence type="ECO:0000313" key="1">
    <source>
        <dbReference type="EMBL" id="CAB5069021.1"/>
    </source>
</evidence>
<protein>
    <submittedName>
        <fullName evidence="1">Unannotated protein</fullName>
    </submittedName>
</protein>